<dbReference type="PANTHER" id="PTHR39419:SF1">
    <property type="entry name" value="SLL0814 PROTEIN"/>
    <property type="match status" value="1"/>
</dbReference>
<comment type="caution">
    <text evidence="2">The sequence shown here is derived from an EMBL/GenBank/DDBJ whole genome shotgun (WGS) entry which is preliminary data.</text>
</comment>
<keyword evidence="3" id="KW-1185">Reference proteome</keyword>
<sequence>MTDHPVPRYDNLIRTILILAYIAGLIGLQVPAVAPLFKQLTALNLLGTLAALLWYHTDWRPAFTFYIALAVLTGFFVELLGVRTGYVFGGPYAYGAGLGPKLFDIPPIIGANWLLLTYCFGSFFDRFTWPVYLKTAIAAAGMVALDLLVEPVAIRLDFWTWFGHPIPIQNYLGWWLVSVALLSIWYGLPFRKENRLVVLIISLQAFFFIGHQLLYRLSIG</sequence>
<keyword evidence="1" id="KW-0812">Transmembrane</keyword>
<reference evidence="2 3" key="1">
    <citation type="submission" date="2021-03" db="EMBL/GenBank/DDBJ databases">
        <title>Fibrella sp. HMF5405 genome sequencing and assembly.</title>
        <authorList>
            <person name="Kang H."/>
            <person name="Kim H."/>
            <person name="Bae S."/>
            <person name="Joh K."/>
        </authorList>
    </citation>
    <scope>NUCLEOTIDE SEQUENCE [LARGE SCALE GENOMIC DNA]</scope>
    <source>
        <strain evidence="2 3">HMF5405</strain>
    </source>
</reference>
<proteinExistence type="predicted"/>
<evidence type="ECO:0000313" key="2">
    <source>
        <dbReference type="EMBL" id="MBO0949803.1"/>
    </source>
</evidence>
<feature type="transmembrane region" description="Helical" evidence="1">
    <location>
        <begin position="172"/>
        <end position="189"/>
    </location>
</feature>
<dbReference type="Proteomes" id="UP000664628">
    <property type="component" value="Unassembled WGS sequence"/>
</dbReference>
<feature type="transmembrane region" description="Helical" evidence="1">
    <location>
        <begin position="36"/>
        <end position="55"/>
    </location>
</feature>
<protein>
    <submittedName>
        <fullName evidence="2">Carotenoid biosynthesis protein</fullName>
    </submittedName>
</protein>
<name>A0ABS3JIG8_9BACT</name>
<dbReference type="RefSeq" id="WP_207329765.1">
    <property type="nucleotide sequence ID" value="NZ_JAFMYW010000004.1"/>
</dbReference>
<feature type="transmembrane region" description="Helical" evidence="1">
    <location>
        <begin position="102"/>
        <end position="124"/>
    </location>
</feature>
<dbReference type="InterPro" id="IPR007354">
    <property type="entry name" value="CruF-like"/>
</dbReference>
<dbReference type="PANTHER" id="PTHR39419">
    <property type="entry name" value="SLL0814 PROTEIN"/>
    <property type="match status" value="1"/>
</dbReference>
<dbReference type="Pfam" id="PF04240">
    <property type="entry name" value="Caroten_synth"/>
    <property type="match status" value="1"/>
</dbReference>
<feature type="transmembrane region" description="Helical" evidence="1">
    <location>
        <begin position="12"/>
        <end position="30"/>
    </location>
</feature>
<evidence type="ECO:0000313" key="3">
    <source>
        <dbReference type="Proteomes" id="UP000664628"/>
    </source>
</evidence>
<keyword evidence="1" id="KW-0472">Membrane</keyword>
<gene>
    <name evidence="2" type="ORF">J2I46_14495</name>
</gene>
<evidence type="ECO:0000256" key="1">
    <source>
        <dbReference type="SAM" id="Phobius"/>
    </source>
</evidence>
<feature type="transmembrane region" description="Helical" evidence="1">
    <location>
        <begin position="131"/>
        <end position="152"/>
    </location>
</feature>
<dbReference type="EMBL" id="JAFMYW010000004">
    <property type="protein sequence ID" value="MBO0949803.1"/>
    <property type="molecule type" value="Genomic_DNA"/>
</dbReference>
<accession>A0ABS3JIG8</accession>
<feature type="transmembrane region" description="Helical" evidence="1">
    <location>
        <begin position="62"/>
        <end position="82"/>
    </location>
</feature>
<keyword evidence="1" id="KW-1133">Transmembrane helix</keyword>
<feature type="transmembrane region" description="Helical" evidence="1">
    <location>
        <begin position="196"/>
        <end position="215"/>
    </location>
</feature>
<organism evidence="2 3">
    <name type="scientific">Fibrella forsythiae</name>
    <dbReference type="NCBI Taxonomy" id="2817061"/>
    <lineage>
        <taxon>Bacteria</taxon>
        <taxon>Pseudomonadati</taxon>
        <taxon>Bacteroidota</taxon>
        <taxon>Cytophagia</taxon>
        <taxon>Cytophagales</taxon>
        <taxon>Spirosomataceae</taxon>
        <taxon>Fibrella</taxon>
    </lineage>
</organism>